<dbReference type="EMBL" id="MHQV01000006">
    <property type="protein sequence ID" value="OHA11602.1"/>
    <property type="molecule type" value="Genomic_DNA"/>
</dbReference>
<comment type="caution">
    <text evidence="1">The sequence shown here is derived from an EMBL/GenBank/DDBJ whole genome shotgun (WGS) entry which is preliminary data.</text>
</comment>
<name>A0A1G2LLA8_9BACT</name>
<sequence>MTYQITSRHALTPYRVEGEGPMGFAVMNGNAVLGDHQSKEAAAEKAGEIARQTIWAALFDVVRHAGIDHSTLLRRLAHRNEPTEDLFLLIPDYNSDAVGGCLLVGDIWHRGHVLDSIGVCKEIYMPYRRALEFLDEKTG</sequence>
<protein>
    <submittedName>
        <fullName evidence="1">Uncharacterized protein</fullName>
    </submittedName>
</protein>
<accession>A0A1G2LLA8</accession>
<organism evidence="1 2">
    <name type="scientific">Candidatus Sungbacteria bacterium RIFCSPLOWO2_02_FULL_48_13b</name>
    <dbReference type="NCBI Taxonomy" id="1802283"/>
    <lineage>
        <taxon>Bacteria</taxon>
        <taxon>Candidatus Sungiibacteriota</taxon>
    </lineage>
</organism>
<evidence type="ECO:0000313" key="2">
    <source>
        <dbReference type="Proteomes" id="UP000179052"/>
    </source>
</evidence>
<gene>
    <name evidence="1" type="ORF">A3H71_03000</name>
</gene>
<evidence type="ECO:0000313" key="1">
    <source>
        <dbReference type="EMBL" id="OHA11602.1"/>
    </source>
</evidence>
<dbReference type="Proteomes" id="UP000179052">
    <property type="component" value="Unassembled WGS sequence"/>
</dbReference>
<dbReference type="AlphaFoldDB" id="A0A1G2LLA8"/>
<reference evidence="1 2" key="1">
    <citation type="journal article" date="2016" name="Nat. Commun.">
        <title>Thousands of microbial genomes shed light on interconnected biogeochemical processes in an aquifer system.</title>
        <authorList>
            <person name="Anantharaman K."/>
            <person name="Brown C.T."/>
            <person name="Hug L.A."/>
            <person name="Sharon I."/>
            <person name="Castelle C.J."/>
            <person name="Probst A.J."/>
            <person name="Thomas B.C."/>
            <person name="Singh A."/>
            <person name="Wilkins M.J."/>
            <person name="Karaoz U."/>
            <person name="Brodie E.L."/>
            <person name="Williams K.H."/>
            <person name="Hubbard S.S."/>
            <person name="Banfield J.F."/>
        </authorList>
    </citation>
    <scope>NUCLEOTIDE SEQUENCE [LARGE SCALE GENOMIC DNA]</scope>
</reference>
<proteinExistence type="predicted"/>